<name>A0ACC0W4N8_9STRA</name>
<accession>A0ACC0W4N8</accession>
<keyword evidence="2" id="KW-1185">Reference proteome</keyword>
<organism evidence="1 2">
    <name type="scientific">Peronosclerospora sorghi</name>
    <dbReference type="NCBI Taxonomy" id="230839"/>
    <lineage>
        <taxon>Eukaryota</taxon>
        <taxon>Sar</taxon>
        <taxon>Stramenopiles</taxon>
        <taxon>Oomycota</taxon>
        <taxon>Peronosporomycetes</taxon>
        <taxon>Peronosporales</taxon>
        <taxon>Peronosporaceae</taxon>
        <taxon>Peronosclerospora</taxon>
    </lineage>
</organism>
<evidence type="ECO:0000313" key="1">
    <source>
        <dbReference type="EMBL" id="KAI9913704.1"/>
    </source>
</evidence>
<gene>
    <name evidence="1" type="ORF">PsorP6_006733</name>
</gene>
<dbReference type="Proteomes" id="UP001163321">
    <property type="component" value="Chromosome 4"/>
</dbReference>
<proteinExistence type="predicted"/>
<sequence length="60" mass="6776">MVRSAHGVALCHLHRLDIVLKDLDFTRSLHLSRPVAAQLNAQLQLDSEFLRGVGIMDYSF</sequence>
<dbReference type="EMBL" id="CM047583">
    <property type="protein sequence ID" value="KAI9913704.1"/>
    <property type="molecule type" value="Genomic_DNA"/>
</dbReference>
<evidence type="ECO:0000313" key="2">
    <source>
        <dbReference type="Proteomes" id="UP001163321"/>
    </source>
</evidence>
<reference evidence="1 2" key="1">
    <citation type="journal article" date="2022" name="bioRxiv">
        <title>The genome of the oomycete Peronosclerospora sorghi, a cosmopolitan pathogen of maize and sorghum, is inflated with dispersed pseudogenes.</title>
        <authorList>
            <person name="Fletcher K."/>
            <person name="Martin F."/>
            <person name="Isakeit T."/>
            <person name="Cavanaugh K."/>
            <person name="Magill C."/>
            <person name="Michelmore R."/>
        </authorList>
    </citation>
    <scope>NUCLEOTIDE SEQUENCE [LARGE SCALE GENOMIC DNA]</scope>
    <source>
        <strain evidence="1">P6</strain>
    </source>
</reference>
<protein>
    <submittedName>
        <fullName evidence="1">Uncharacterized protein</fullName>
    </submittedName>
</protein>
<comment type="caution">
    <text evidence="1">The sequence shown here is derived from an EMBL/GenBank/DDBJ whole genome shotgun (WGS) entry which is preliminary data.</text>
</comment>